<dbReference type="EMBL" id="CP089984">
    <property type="protein sequence ID" value="WXB18117.1"/>
    <property type="molecule type" value="Genomic_DNA"/>
</dbReference>
<dbReference type="SMART" id="SM00345">
    <property type="entry name" value="HTH_GNTR"/>
    <property type="match status" value="1"/>
</dbReference>
<dbReference type="InterPro" id="IPR036390">
    <property type="entry name" value="WH_DNA-bd_sf"/>
</dbReference>
<reference evidence="7 8" key="1">
    <citation type="submission" date="2021-12" db="EMBL/GenBank/DDBJ databases">
        <title>Discovery of the Pendulisporaceae a myxobacterial family with distinct sporulation behavior and unique specialized metabolism.</title>
        <authorList>
            <person name="Garcia R."/>
            <person name="Popoff A."/>
            <person name="Bader C.D."/>
            <person name="Loehr J."/>
            <person name="Walesch S."/>
            <person name="Walt C."/>
            <person name="Boldt J."/>
            <person name="Bunk B."/>
            <person name="Haeckl F.J.F.P.J."/>
            <person name="Gunesch A.P."/>
            <person name="Birkelbach J."/>
            <person name="Nuebel U."/>
            <person name="Pietschmann T."/>
            <person name="Bach T."/>
            <person name="Mueller R."/>
        </authorList>
    </citation>
    <scope>NUCLEOTIDE SEQUENCE [LARGE SCALE GENOMIC DNA]</scope>
    <source>
        <strain evidence="7 8">MSr11954</strain>
    </source>
</reference>
<evidence type="ECO:0000256" key="1">
    <source>
        <dbReference type="ARBA" id="ARBA00005384"/>
    </source>
</evidence>
<organism evidence="7 8">
    <name type="scientific">Pendulispora albinea</name>
    <dbReference type="NCBI Taxonomy" id="2741071"/>
    <lineage>
        <taxon>Bacteria</taxon>
        <taxon>Pseudomonadati</taxon>
        <taxon>Myxococcota</taxon>
        <taxon>Myxococcia</taxon>
        <taxon>Myxococcales</taxon>
        <taxon>Sorangiineae</taxon>
        <taxon>Pendulisporaceae</taxon>
        <taxon>Pendulispora</taxon>
    </lineage>
</organism>
<keyword evidence="5" id="KW-0804">Transcription</keyword>
<evidence type="ECO:0000256" key="3">
    <source>
        <dbReference type="ARBA" id="ARBA00023015"/>
    </source>
</evidence>
<dbReference type="InterPro" id="IPR036388">
    <property type="entry name" value="WH-like_DNA-bd_sf"/>
</dbReference>
<evidence type="ECO:0000256" key="2">
    <source>
        <dbReference type="ARBA" id="ARBA00022898"/>
    </source>
</evidence>
<dbReference type="InterPro" id="IPR000524">
    <property type="entry name" value="Tscrpt_reg_HTH_GntR"/>
</dbReference>
<accession>A0ABZ2M6K7</accession>
<dbReference type="GO" id="GO:0008483">
    <property type="term" value="F:transaminase activity"/>
    <property type="evidence" value="ECO:0007669"/>
    <property type="project" value="UniProtKB-KW"/>
</dbReference>
<dbReference type="InterPro" id="IPR015424">
    <property type="entry name" value="PyrdxlP-dep_Trfase"/>
</dbReference>
<dbReference type="RefSeq" id="WP_394827758.1">
    <property type="nucleotide sequence ID" value="NZ_CP089984.1"/>
</dbReference>
<evidence type="ECO:0000313" key="7">
    <source>
        <dbReference type="EMBL" id="WXB18117.1"/>
    </source>
</evidence>
<evidence type="ECO:0000259" key="6">
    <source>
        <dbReference type="PROSITE" id="PS50949"/>
    </source>
</evidence>
<dbReference type="Pfam" id="PF00392">
    <property type="entry name" value="GntR"/>
    <property type="match status" value="1"/>
</dbReference>
<dbReference type="CDD" id="cd00609">
    <property type="entry name" value="AAT_like"/>
    <property type="match status" value="1"/>
</dbReference>
<dbReference type="InterPro" id="IPR051446">
    <property type="entry name" value="HTH_trans_reg/aminotransferase"/>
</dbReference>
<dbReference type="InterPro" id="IPR015421">
    <property type="entry name" value="PyrdxlP-dep_Trfase_major"/>
</dbReference>
<dbReference type="Gene3D" id="3.40.640.10">
    <property type="entry name" value="Type I PLP-dependent aspartate aminotransferase-like (Major domain)"/>
    <property type="match status" value="1"/>
</dbReference>
<dbReference type="PANTHER" id="PTHR46577">
    <property type="entry name" value="HTH-TYPE TRANSCRIPTIONAL REGULATORY PROTEIN GABR"/>
    <property type="match status" value="1"/>
</dbReference>
<keyword evidence="7" id="KW-0808">Transferase</keyword>
<dbReference type="Pfam" id="PF00155">
    <property type="entry name" value="Aminotran_1_2"/>
    <property type="match status" value="1"/>
</dbReference>
<name>A0ABZ2M6K7_9BACT</name>
<dbReference type="Gene3D" id="1.10.10.10">
    <property type="entry name" value="Winged helix-like DNA-binding domain superfamily/Winged helix DNA-binding domain"/>
    <property type="match status" value="1"/>
</dbReference>
<dbReference type="PANTHER" id="PTHR46577:SF2">
    <property type="entry name" value="TRANSCRIPTIONAL REGULATORY PROTEIN"/>
    <property type="match status" value="1"/>
</dbReference>
<dbReference type="SUPFAM" id="SSF53383">
    <property type="entry name" value="PLP-dependent transferases"/>
    <property type="match status" value="1"/>
</dbReference>
<keyword evidence="2" id="KW-0663">Pyridoxal phosphate</keyword>
<proteinExistence type="inferred from homology"/>
<keyword evidence="3" id="KW-0805">Transcription regulation</keyword>
<dbReference type="InterPro" id="IPR004839">
    <property type="entry name" value="Aminotransferase_I/II_large"/>
</dbReference>
<protein>
    <submittedName>
        <fullName evidence="7">PLP-dependent aminotransferase family protein</fullName>
    </submittedName>
</protein>
<evidence type="ECO:0000313" key="8">
    <source>
        <dbReference type="Proteomes" id="UP001370348"/>
    </source>
</evidence>
<dbReference type="PROSITE" id="PS50949">
    <property type="entry name" value="HTH_GNTR"/>
    <property type="match status" value="1"/>
</dbReference>
<keyword evidence="4" id="KW-0238">DNA-binding</keyword>
<sequence>MGTVDRAPEVADVGAMAPVKSVAAGPPRREEVKRHVLALLESGALARGDRVPSIRELAGAVSAAKNTVIAALDELCGEGVLEPRERSGFFVREGKRAPRAKRAELRDLEADRLEHGLAVALLGADTGAFVNLGSGCLPARVAATEELKKLLRAPSRGPAVEYGFVDPQGDPRLRELVVAKRALGESRIDPEHVIITHGANEGLNLACMEAAGASGCRRIALESPGYFLLAPMLRHLSLEPVFVPRGPEGIDLDALVRERRRGGLAAFVTNPTHHNPLGTTLTLQERFALGSLAEREGMYLVEDDVFRGLSLERNEPATLRSLVPERTIYVSSFSKTLGASFRIGFLVAPRGLVRGVRNRKFLWNLGEEVRSQRLLADFLEQRGYVRHVEQVRAELARRAKLAAAQAKGFPDLGRLEPYRGGLFVRFLLRPGLRALALYESAKARRILISPGEFFQSDGRVAPPPRTRRSHPERGGGWMRISVGVCDGDVLRDSLRTLSELVTDR</sequence>
<keyword evidence="7" id="KW-0032">Aminotransferase</keyword>
<dbReference type="Proteomes" id="UP001370348">
    <property type="component" value="Chromosome"/>
</dbReference>
<dbReference type="SUPFAM" id="SSF46785">
    <property type="entry name" value="Winged helix' DNA-binding domain"/>
    <property type="match status" value="1"/>
</dbReference>
<gene>
    <name evidence="7" type="ORF">LZC94_12755</name>
</gene>
<evidence type="ECO:0000256" key="4">
    <source>
        <dbReference type="ARBA" id="ARBA00023125"/>
    </source>
</evidence>
<comment type="similarity">
    <text evidence="1">In the C-terminal section; belongs to the class-I pyridoxal-phosphate-dependent aminotransferase family.</text>
</comment>
<evidence type="ECO:0000256" key="5">
    <source>
        <dbReference type="ARBA" id="ARBA00023163"/>
    </source>
</evidence>
<feature type="domain" description="HTH gntR-type" evidence="6">
    <location>
        <begin position="26"/>
        <end position="94"/>
    </location>
</feature>
<keyword evidence="8" id="KW-1185">Reference proteome</keyword>